<dbReference type="Gene3D" id="3.10.110.10">
    <property type="entry name" value="Ubiquitin Conjugating Enzyme"/>
    <property type="match status" value="1"/>
</dbReference>
<dbReference type="Pfam" id="PF00179">
    <property type="entry name" value="UQ_con"/>
    <property type="match status" value="1"/>
</dbReference>
<keyword evidence="3" id="KW-1185">Reference proteome</keyword>
<evidence type="ECO:0000313" key="3">
    <source>
        <dbReference type="Proteomes" id="UP000826271"/>
    </source>
</evidence>
<accession>A0AAV6Y6I5</accession>
<organism evidence="2 3">
    <name type="scientific">Buddleja alternifolia</name>
    <dbReference type="NCBI Taxonomy" id="168488"/>
    <lineage>
        <taxon>Eukaryota</taxon>
        <taxon>Viridiplantae</taxon>
        <taxon>Streptophyta</taxon>
        <taxon>Embryophyta</taxon>
        <taxon>Tracheophyta</taxon>
        <taxon>Spermatophyta</taxon>
        <taxon>Magnoliopsida</taxon>
        <taxon>eudicotyledons</taxon>
        <taxon>Gunneridae</taxon>
        <taxon>Pentapetalae</taxon>
        <taxon>asterids</taxon>
        <taxon>lamiids</taxon>
        <taxon>Lamiales</taxon>
        <taxon>Scrophulariaceae</taxon>
        <taxon>Buddlejeae</taxon>
        <taxon>Buddleja</taxon>
    </lineage>
</organism>
<dbReference type="SUPFAM" id="SSF54495">
    <property type="entry name" value="UBC-like"/>
    <property type="match status" value="1"/>
</dbReference>
<feature type="domain" description="UBC core" evidence="1">
    <location>
        <begin position="50"/>
        <end position="122"/>
    </location>
</feature>
<gene>
    <name evidence="2" type="ORF">BUALT_Bualt01G0120300</name>
</gene>
<reference evidence="2" key="1">
    <citation type="submission" date="2019-10" db="EMBL/GenBank/DDBJ databases">
        <authorList>
            <person name="Zhang R."/>
            <person name="Pan Y."/>
            <person name="Wang J."/>
            <person name="Ma R."/>
            <person name="Yu S."/>
        </authorList>
    </citation>
    <scope>NUCLEOTIDE SEQUENCE</scope>
    <source>
        <strain evidence="2">LA-IB0</strain>
        <tissue evidence="2">Leaf</tissue>
    </source>
</reference>
<dbReference type="EMBL" id="WHWC01000001">
    <property type="protein sequence ID" value="KAG8390791.1"/>
    <property type="molecule type" value="Genomic_DNA"/>
</dbReference>
<comment type="caution">
    <text evidence="2">The sequence shown here is derived from an EMBL/GenBank/DDBJ whole genome shotgun (WGS) entry which is preliminary data.</text>
</comment>
<dbReference type="AlphaFoldDB" id="A0AAV6Y6I5"/>
<evidence type="ECO:0000259" key="1">
    <source>
        <dbReference type="Pfam" id="PF00179"/>
    </source>
</evidence>
<proteinExistence type="predicted"/>
<dbReference type="InterPro" id="IPR000608">
    <property type="entry name" value="UBC"/>
</dbReference>
<protein>
    <recommendedName>
        <fullName evidence="1">UBC core domain-containing protein</fullName>
    </recommendedName>
</protein>
<dbReference type="Proteomes" id="UP000826271">
    <property type="component" value="Unassembled WGS sequence"/>
</dbReference>
<dbReference type="InterPro" id="IPR016135">
    <property type="entry name" value="UBQ-conjugating_enzyme/RWD"/>
</dbReference>
<sequence length="122" mass="13853">MKIGRRKIYSNCSFSSRLSIEDTQGNLFLPLTLTAGRVTHNLDSSIIFSTKQVHFQTKIFHPNISSNGSISMAILREDWYTSITMLKVSPMLIDPILDEAHPNVPDIVEMYKNDRAMYESTA</sequence>
<evidence type="ECO:0000313" key="2">
    <source>
        <dbReference type="EMBL" id="KAG8390791.1"/>
    </source>
</evidence>
<name>A0AAV6Y6I5_9LAMI</name>